<accession>A0A3D1JEP2</accession>
<protein>
    <submittedName>
        <fullName evidence="6">LLM class F420-dependent oxidoreductase</fullName>
    </submittedName>
</protein>
<name>A0A3D1JEP2_9CHLR</name>
<evidence type="ECO:0000259" key="5">
    <source>
        <dbReference type="Pfam" id="PF00296"/>
    </source>
</evidence>
<dbReference type="InterPro" id="IPR050172">
    <property type="entry name" value="SsuD_RutA_monooxygenase"/>
</dbReference>
<keyword evidence="1" id="KW-0285">Flavoprotein</keyword>
<dbReference type="PANTHER" id="PTHR42847">
    <property type="entry name" value="ALKANESULFONATE MONOOXYGENASE"/>
    <property type="match status" value="1"/>
</dbReference>
<feature type="domain" description="Luciferase-like" evidence="5">
    <location>
        <begin position="1"/>
        <end position="230"/>
    </location>
</feature>
<keyword evidence="3" id="KW-0560">Oxidoreductase</keyword>
<dbReference type="Gene3D" id="3.20.20.30">
    <property type="entry name" value="Luciferase-like domain"/>
    <property type="match status" value="1"/>
</dbReference>
<dbReference type="NCBIfam" id="TIGR03619">
    <property type="entry name" value="F420_Rv2161c"/>
    <property type="match status" value="1"/>
</dbReference>
<dbReference type="EMBL" id="DPBP01000018">
    <property type="protein sequence ID" value="HCE16973.1"/>
    <property type="molecule type" value="Genomic_DNA"/>
</dbReference>
<evidence type="ECO:0000313" key="6">
    <source>
        <dbReference type="EMBL" id="HCE16973.1"/>
    </source>
</evidence>
<dbReference type="GO" id="GO:0046306">
    <property type="term" value="P:alkanesulfonate catabolic process"/>
    <property type="evidence" value="ECO:0007669"/>
    <property type="project" value="TreeGrafter"/>
</dbReference>
<dbReference type="SUPFAM" id="SSF51679">
    <property type="entry name" value="Bacterial luciferase-like"/>
    <property type="match status" value="1"/>
</dbReference>
<keyword evidence="4" id="KW-0503">Monooxygenase</keyword>
<dbReference type="STRING" id="229919.GCA_001050195_03232"/>
<dbReference type="GO" id="GO:0008726">
    <property type="term" value="F:alkanesulfonate monooxygenase activity"/>
    <property type="evidence" value="ECO:0007669"/>
    <property type="project" value="TreeGrafter"/>
</dbReference>
<proteinExistence type="predicted"/>
<evidence type="ECO:0000256" key="3">
    <source>
        <dbReference type="ARBA" id="ARBA00023002"/>
    </source>
</evidence>
<dbReference type="AlphaFoldDB" id="A0A3D1JEP2"/>
<evidence type="ECO:0000256" key="1">
    <source>
        <dbReference type="ARBA" id="ARBA00022630"/>
    </source>
</evidence>
<reference evidence="6 7" key="1">
    <citation type="journal article" date="2018" name="Nat. Biotechnol.">
        <title>A standardized bacterial taxonomy based on genome phylogeny substantially revises the tree of life.</title>
        <authorList>
            <person name="Parks D.H."/>
            <person name="Chuvochina M."/>
            <person name="Waite D.W."/>
            <person name="Rinke C."/>
            <person name="Skarshewski A."/>
            <person name="Chaumeil P.A."/>
            <person name="Hugenholtz P."/>
        </authorList>
    </citation>
    <scope>NUCLEOTIDE SEQUENCE [LARGE SCALE GENOMIC DNA]</scope>
    <source>
        <strain evidence="6">UBA8781</strain>
    </source>
</reference>
<sequence>MKFGVILPNYGPQAGRLAVLDTALAAESLGFDSVWTTDHFAQPESDGPTYVPILEAVSTLAYLAASTGSVRLGISALVLPQRNPVEMAKVLATIDVLSGGRLVVAVGIGWSKGEYANLGYDFTNRGRRMDEAIQVLRTLWRGGRIISFEGRYYHFERLQFAPAPVQAGGPPLWTAGNSLRALRRAALLTDGWHPVGLTAGELGDRLQIARPFLAGRPFEVAPRLTVAFNSEPREGVALGGDVGTLVQGLRAYQQAGATCAVLHFLAETQPERERAMRLFAREVMPQLEG</sequence>
<evidence type="ECO:0000256" key="2">
    <source>
        <dbReference type="ARBA" id="ARBA00022643"/>
    </source>
</evidence>
<dbReference type="InterPro" id="IPR011251">
    <property type="entry name" value="Luciferase-like_dom"/>
</dbReference>
<evidence type="ECO:0000313" key="7">
    <source>
        <dbReference type="Proteomes" id="UP000264141"/>
    </source>
</evidence>
<dbReference type="InterPro" id="IPR036661">
    <property type="entry name" value="Luciferase-like_sf"/>
</dbReference>
<comment type="caution">
    <text evidence="6">The sequence shown here is derived from an EMBL/GenBank/DDBJ whole genome shotgun (WGS) entry which is preliminary data.</text>
</comment>
<gene>
    <name evidence="6" type="ORF">DEQ80_03850</name>
</gene>
<organism evidence="6 7">
    <name type="scientific">Anaerolinea thermolimosa</name>
    <dbReference type="NCBI Taxonomy" id="229919"/>
    <lineage>
        <taxon>Bacteria</taxon>
        <taxon>Bacillati</taxon>
        <taxon>Chloroflexota</taxon>
        <taxon>Anaerolineae</taxon>
        <taxon>Anaerolineales</taxon>
        <taxon>Anaerolineaceae</taxon>
        <taxon>Anaerolinea</taxon>
    </lineage>
</organism>
<keyword evidence="2" id="KW-0288">FMN</keyword>
<dbReference type="InterPro" id="IPR019921">
    <property type="entry name" value="Lucif-like_OxRdtase_Rv2161c"/>
</dbReference>
<evidence type="ECO:0000256" key="4">
    <source>
        <dbReference type="ARBA" id="ARBA00023033"/>
    </source>
</evidence>
<dbReference type="PANTHER" id="PTHR42847:SF4">
    <property type="entry name" value="ALKANESULFONATE MONOOXYGENASE-RELATED"/>
    <property type="match status" value="1"/>
</dbReference>
<dbReference type="Proteomes" id="UP000264141">
    <property type="component" value="Unassembled WGS sequence"/>
</dbReference>
<dbReference type="Pfam" id="PF00296">
    <property type="entry name" value="Bac_luciferase"/>
    <property type="match status" value="1"/>
</dbReference>